<gene>
    <name evidence="2" type="ORF">AVDCRST_MAG03-1034</name>
</gene>
<evidence type="ECO:0000256" key="1">
    <source>
        <dbReference type="SAM" id="Phobius"/>
    </source>
</evidence>
<dbReference type="AlphaFoldDB" id="A0A6J4NU41"/>
<proteinExistence type="predicted"/>
<keyword evidence="1" id="KW-0472">Membrane</keyword>
<feature type="transmembrane region" description="Helical" evidence="1">
    <location>
        <begin position="40"/>
        <end position="58"/>
    </location>
</feature>
<dbReference type="EMBL" id="CADCUT010000057">
    <property type="protein sequence ID" value="CAA9397532.1"/>
    <property type="molecule type" value="Genomic_DNA"/>
</dbReference>
<organism evidence="2">
    <name type="scientific">uncultured Rubrobacteraceae bacterium</name>
    <dbReference type="NCBI Taxonomy" id="349277"/>
    <lineage>
        <taxon>Bacteria</taxon>
        <taxon>Bacillati</taxon>
        <taxon>Actinomycetota</taxon>
        <taxon>Rubrobacteria</taxon>
        <taxon>Rubrobacterales</taxon>
        <taxon>Rubrobacteraceae</taxon>
        <taxon>environmental samples</taxon>
    </lineage>
</organism>
<name>A0A6J4NU41_9ACTN</name>
<accession>A0A6J4NU41</accession>
<feature type="transmembrane region" description="Helical" evidence="1">
    <location>
        <begin position="12"/>
        <end position="34"/>
    </location>
</feature>
<sequence>MTANRTPAQWALTVALVLVYVATVVVSQATFRIFTGQRSQLAVVASTLVAAALLSPPWRRIQRFIDRRFYLRNLPRESPR</sequence>
<reference evidence="2" key="1">
    <citation type="submission" date="2020-02" db="EMBL/GenBank/DDBJ databases">
        <authorList>
            <person name="Meier V. D."/>
        </authorList>
    </citation>
    <scope>NUCLEOTIDE SEQUENCE</scope>
    <source>
        <strain evidence="2">AVDCRST_MAG03</strain>
    </source>
</reference>
<keyword evidence="1" id="KW-0812">Transmembrane</keyword>
<evidence type="ECO:0000313" key="2">
    <source>
        <dbReference type="EMBL" id="CAA9397532.1"/>
    </source>
</evidence>
<keyword evidence="1" id="KW-1133">Transmembrane helix</keyword>
<protein>
    <submittedName>
        <fullName evidence="2">Uncharacterized protein</fullName>
    </submittedName>
</protein>